<keyword evidence="2" id="KW-1185">Reference proteome</keyword>
<protein>
    <submittedName>
        <fullName evidence="1">Uncharacterized protein</fullName>
    </submittedName>
</protein>
<sequence length="88" mass="9392">MGRNLSASCSSSISAINKTEPINAAINVLIPEEVPSTNFTPATEEPQGHSLIVIDSKKKDHQSVSEDPSHDDESATTLVRFPSSIMKG</sequence>
<reference evidence="1" key="1">
    <citation type="submission" date="2022-04" db="EMBL/GenBank/DDBJ databases">
        <title>Genome of the entomopathogenic fungus Entomophthora muscae.</title>
        <authorList>
            <person name="Elya C."/>
            <person name="Lovett B.R."/>
            <person name="Lee E."/>
            <person name="Macias A.M."/>
            <person name="Hajek A.E."/>
            <person name="De Bivort B.L."/>
            <person name="Kasson M.T."/>
            <person name="De Fine Licht H.H."/>
            <person name="Stajich J.E."/>
        </authorList>
    </citation>
    <scope>NUCLEOTIDE SEQUENCE</scope>
    <source>
        <strain evidence="1">Berkeley</strain>
    </source>
</reference>
<gene>
    <name evidence="1" type="ORF">DSO57_1012891</name>
</gene>
<evidence type="ECO:0000313" key="2">
    <source>
        <dbReference type="Proteomes" id="UP001165960"/>
    </source>
</evidence>
<comment type="caution">
    <text evidence="1">The sequence shown here is derived from an EMBL/GenBank/DDBJ whole genome shotgun (WGS) entry which is preliminary data.</text>
</comment>
<proteinExistence type="predicted"/>
<evidence type="ECO:0000313" key="1">
    <source>
        <dbReference type="EMBL" id="KAJ9077853.1"/>
    </source>
</evidence>
<organism evidence="1 2">
    <name type="scientific">Entomophthora muscae</name>
    <dbReference type="NCBI Taxonomy" id="34485"/>
    <lineage>
        <taxon>Eukaryota</taxon>
        <taxon>Fungi</taxon>
        <taxon>Fungi incertae sedis</taxon>
        <taxon>Zoopagomycota</taxon>
        <taxon>Entomophthoromycotina</taxon>
        <taxon>Entomophthoromycetes</taxon>
        <taxon>Entomophthorales</taxon>
        <taxon>Entomophthoraceae</taxon>
        <taxon>Entomophthora</taxon>
    </lineage>
</organism>
<dbReference type="EMBL" id="QTSX02002176">
    <property type="protein sequence ID" value="KAJ9077853.1"/>
    <property type="molecule type" value="Genomic_DNA"/>
</dbReference>
<name>A0ACC2TTG9_9FUNG</name>
<dbReference type="Proteomes" id="UP001165960">
    <property type="component" value="Unassembled WGS sequence"/>
</dbReference>
<accession>A0ACC2TTG9</accession>